<keyword evidence="2" id="KW-1003">Cell membrane</keyword>
<keyword evidence="9" id="KW-1185">Reference proteome</keyword>
<gene>
    <name evidence="8" type="ORF">SAMN05660359_03769</name>
</gene>
<dbReference type="PANTHER" id="PTHR30213">
    <property type="entry name" value="INNER MEMBRANE PROTEIN YHJD"/>
    <property type="match status" value="1"/>
</dbReference>
<proteinExistence type="predicted"/>
<evidence type="ECO:0000256" key="6">
    <source>
        <dbReference type="SAM" id="MobiDB-lite"/>
    </source>
</evidence>
<evidence type="ECO:0000256" key="7">
    <source>
        <dbReference type="SAM" id="Phobius"/>
    </source>
</evidence>
<comment type="subcellular location">
    <subcellularLocation>
        <location evidence="1">Cell membrane</location>
        <topology evidence="1">Multi-pass membrane protein</topology>
    </subcellularLocation>
</comment>
<feature type="compositionally biased region" description="Low complexity" evidence="6">
    <location>
        <begin position="45"/>
        <end position="58"/>
    </location>
</feature>
<keyword evidence="5 7" id="KW-0472">Membrane</keyword>
<feature type="transmembrane region" description="Helical" evidence="7">
    <location>
        <begin position="223"/>
        <end position="249"/>
    </location>
</feature>
<dbReference type="Pfam" id="PF03631">
    <property type="entry name" value="Virul_fac_BrkB"/>
    <property type="match status" value="1"/>
</dbReference>
<feature type="compositionally biased region" description="Pro residues" evidence="6">
    <location>
        <begin position="32"/>
        <end position="44"/>
    </location>
</feature>
<feature type="transmembrane region" description="Helical" evidence="7">
    <location>
        <begin position="333"/>
        <end position="355"/>
    </location>
</feature>
<organism evidence="8 9">
    <name type="scientific">Geodermatophilus obscurus</name>
    <dbReference type="NCBI Taxonomy" id="1861"/>
    <lineage>
        <taxon>Bacteria</taxon>
        <taxon>Bacillati</taxon>
        <taxon>Actinomycetota</taxon>
        <taxon>Actinomycetes</taxon>
        <taxon>Geodermatophilales</taxon>
        <taxon>Geodermatophilaceae</taxon>
        <taxon>Geodermatophilus</taxon>
    </lineage>
</organism>
<feature type="transmembrane region" description="Helical" evidence="7">
    <location>
        <begin position="186"/>
        <end position="211"/>
    </location>
</feature>
<keyword evidence="3 7" id="KW-0812">Transmembrane</keyword>
<evidence type="ECO:0000256" key="3">
    <source>
        <dbReference type="ARBA" id="ARBA00022692"/>
    </source>
</evidence>
<keyword evidence="4 7" id="KW-1133">Transmembrane helix</keyword>
<dbReference type="AlphaFoldDB" id="A0A1I5HIU4"/>
<dbReference type="Proteomes" id="UP000183642">
    <property type="component" value="Unassembled WGS sequence"/>
</dbReference>
<reference evidence="9" key="1">
    <citation type="submission" date="2016-10" db="EMBL/GenBank/DDBJ databases">
        <authorList>
            <person name="Varghese N."/>
            <person name="Submissions S."/>
        </authorList>
    </citation>
    <scope>NUCLEOTIDE SEQUENCE [LARGE SCALE GENOMIC DNA]</scope>
    <source>
        <strain evidence="9">DSM 43161</strain>
    </source>
</reference>
<evidence type="ECO:0000256" key="1">
    <source>
        <dbReference type="ARBA" id="ARBA00004651"/>
    </source>
</evidence>
<evidence type="ECO:0000256" key="2">
    <source>
        <dbReference type="ARBA" id="ARBA00022475"/>
    </source>
</evidence>
<dbReference type="PANTHER" id="PTHR30213:SF0">
    <property type="entry name" value="UPF0761 MEMBRANE PROTEIN YIHY"/>
    <property type="match status" value="1"/>
</dbReference>
<feature type="transmembrane region" description="Helical" evidence="7">
    <location>
        <begin position="113"/>
        <end position="139"/>
    </location>
</feature>
<evidence type="ECO:0000313" key="8">
    <source>
        <dbReference type="EMBL" id="SFO48059.1"/>
    </source>
</evidence>
<feature type="transmembrane region" description="Helical" evidence="7">
    <location>
        <begin position="269"/>
        <end position="290"/>
    </location>
</feature>
<sequence>MPGDGVHTGLVSTVRAGGPSRTGGAAGDGVVPLPPATATPPAPAPATDRATAPATAPAGIPPTAPDSGATRAEVAQPGRLDHWPPVVRVPLQVLGRTVSKAWKDRILGLSGEAAFWQILSVPPLLIALLGSLGFLGSWIGTDSVQTIEDTLVDASSEVLTADVVDSLVRPTLSDILGSGRLDVVSLGFLITLWAGSSATATFMNTIVIAYDQRDVRGPIATRFMALWLFVVGLLLAVLMLPLLVLGRGVLVALMPQDWQATATTLVNAVYWPLVVVGLVLALTSFYHVVLPRRLPWHRHLPGTLLAVGFFMVAATVLRLYVSDILVAALPYGALATPIAALLFLFFFGMAVLLGAELNAAVQERWPAPLRRHTRRAQRRRAAELDAEARRLGLR</sequence>
<dbReference type="GO" id="GO:0005886">
    <property type="term" value="C:plasma membrane"/>
    <property type="evidence" value="ECO:0007669"/>
    <property type="project" value="UniProtKB-SubCell"/>
</dbReference>
<feature type="region of interest" description="Disordered" evidence="6">
    <location>
        <begin position="1"/>
        <end position="78"/>
    </location>
</feature>
<feature type="transmembrane region" description="Helical" evidence="7">
    <location>
        <begin position="302"/>
        <end position="321"/>
    </location>
</feature>
<dbReference type="OrthoDB" id="3209118at2"/>
<name>A0A1I5HIU4_9ACTN</name>
<protein>
    <submittedName>
        <fullName evidence="8">Membrane protein</fullName>
    </submittedName>
</protein>
<evidence type="ECO:0000256" key="4">
    <source>
        <dbReference type="ARBA" id="ARBA00022989"/>
    </source>
</evidence>
<dbReference type="EMBL" id="FOWE01000009">
    <property type="protein sequence ID" value="SFO48059.1"/>
    <property type="molecule type" value="Genomic_DNA"/>
</dbReference>
<dbReference type="InterPro" id="IPR017039">
    <property type="entry name" value="Virul_fac_BrkB"/>
</dbReference>
<accession>A0A1I5HIU4</accession>
<evidence type="ECO:0000256" key="5">
    <source>
        <dbReference type="ARBA" id="ARBA00023136"/>
    </source>
</evidence>
<evidence type="ECO:0000313" key="9">
    <source>
        <dbReference type="Proteomes" id="UP000183642"/>
    </source>
</evidence>